<dbReference type="InterPro" id="IPR015172">
    <property type="entry name" value="MIF4G-like_typ-1"/>
</dbReference>
<dbReference type="GO" id="GO:0003729">
    <property type="term" value="F:mRNA binding"/>
    <property type="evidence" value="ECO:0007669"/>
    <property type="project" value="TreeGrafter"/>
</dbReference>
<dbReference type="InterPro" id="IPR016024">
    <property type="entry name" value="ARM-type_fold"/>
</dbReference>
<gene>
    <name evidence="4" type="ORF">PGLA2088_LOCUS17094</name>
</gene>
<feature type="non-terminal residue" evidence="4">
    <location>
        <position position="1"/>
    </location>
</feature>
<dbReference type="InterPro" id="IPR015174">
    <property type="entry name" value="MIF4G-like_typ-2"/>
</dbReference>
<evidence type="ECO:0000259" key="2">
    <source>
        <dbReference type="Pfam" id="PF09088"/>
    </source>
</evidence>
<dbReference type="Pfam" id="PF09088">
    <property type="entry name" value="MIF4G_like"/>
    <property type="match status" value="1"/>
</dbReference>
<organism evidence="4 5">
    <name type="scientific">Polarella glacialis</name>
    <name type="common">Dinoflagellate</name>
    <dbReference type="NCBI Taxonomy" id="89957"/>
    <lineage>
        <taxon>Eukaryota</taxon>
        <taxon>Sar</taxon>
        <taxon>Alveolata</taxon>
        <taxon>Dinophyceae</taxon>
        <taxon>Suessiales</taxon>
        <taxon>Suessiaceae</taxon>
        <taxon>Polarella</taxon>
    </lineage>
</organism>
<evidence type="ECO:0000259" key="3">
    <source>
        <dbReference type="Pfam" id="PF09090"/>
    </source>
</evidence>
<feature type="domain" description="MIF4G-like type 1" evidence="2">
    <location>
        <begin position="171"/>
        <end position="292"/>
    </location>
</feature>
<dbReference type="AlphaFoldDB" id="A0A813J5M5"/>
<dbReference type="GO" id="GO:0005846">
    <property type="term" value="C:nuclear cap binding complex"/>
    <property type="evidence" value="ECO:0007669"/>
    <property type="project" value="InterPro"/>
</dbReference>
<dbReference type="Proteomes" id="UP000626109">
    <property type="component" value="Unassembled WGS sequence"/>
</dbReference>
<dbReference type="Gene3D" id="1.25.40.180">
    <property type="match status" value="2"/>
</dbReference>
<name>A0A813J5M5_POLGL</name>
<dbReference type="Pfam" id="PF09090">
    <property type="entry name" value="MIF4G_like_2"/>
    <property type="match status" value="1"/>
</dbReference>
<dbReference type="GO" id="GO:0006406">
    <property type="term" value="P:mRNA export from nucleus"/>
    <property type="evidence" value="ECO:0007669"/>
    <property type="project" value="InterPro"/>
</dbReference>
<dbReference type="SUPFAM" id="SSF48371">
    <property type="entry name" value="ARM repeat"/>
    <property type="match status" value="2"/>
</dbReference>
<protein>
    <submittedName>
        <fullName evidence="4">Uncharacterized protein</fullName>
    </submittedName>
</protein>
<feature type="region of interest" description="Disordered" evidence="1">
    <location>
        <begin position="347"/>
        <end position="464"/>
    </location>
</feature>
<evidence type="ECO:0000256" key="1">
    <source>
        <dbReference type="SAM" id="MobiDB-lite"/>
    </source>
</evidence>
<comment type="caution">
    <text evidence="4">The sequence shown here is derived from an EMBL/GenBank/DDBJ whole genome shotgun (WGS) entry which is preliminary data.</text>
</comment>
<accession>A0A813J5M5</accession>
<feature type="domain" description="MIF4G-like type 2" evidence="3">
    <location>
        <begin position="450"/>
        <end position="634"/>
    </location>
</feature>
<dbReference type="InterPro" id="IPR027159">
    <property type="entry name" value="CBP80"/>
</dbReference>
<reference evidence="4" key="1">
    <citation type="submission" date="2021-02" db="EMBL/GenBank/DDBJ databases">
        <authorList>
            <person name="Dougan E. K."/>
            <person name="Rhodes N."/>
            <person name="Thang M."/>
            <person name="Chan C."/>
        </authorList>
    </citation>
    <scope>NUCLEOTIDE SEQUENCE</scope>
</reference>
<proteinExistence type="predicted"/>
<dbReference type="GO" id="GO:0005634">
    <property type="term" value="C:nucleus"/>
    <property type="evidence" value="ECO:0007669"/>
    <property type="project" value="TreeGrafter"/>
</dbReference>
<evidence type="ECO:0000313" key="4">
    <source>
        <dbReference type="EMBL" id="CAE8669108.1"/>
    </source>
</evidence>
<dbReference type="GO" id="GO:0000184">
    <property type="term" value="P:nuclear-transcribed mRNA catabolic process, nonsense-mediated decay"/>
    <property type="evidence" value="ECO:0007669"/>
    <property type="project" value="TreeGrafter"/>
</dbReference>
<feature type="compositionally biased region" description="Basic and acidic residues" evidence="1">
    <location>
        <begin position="411"/>
        <end position="432"/>
    </location>
</feature>
<dbReference type="EMBL" id="CAJNNW010022268">
    <property type="protein sequence ID" value="CAE8669108.1"/>
    <property type="molecule type" value="Genomic_DNA"/>
</dbReference>
<dbReference type="GO" id="GO:0000339">
    <property type="term" value="F:RNA cap binding"/>
    <property type="evidence" value="ECO:0007669"/>
    <property type="project" value="InterPro"/>
</dbReference>
<dbReference type="PANTHER" id="PTHR12412:SF2">
    <property type="entry name" value="NUCLEAR CAP-BINDING PROTEIN SUBUNIT 1"/>
    <property type="match status" value="1"/>
</dbReference>
<evidence type="ECO:0000313" key="5">
    <source>
        <dbReference type="Proteomes" id="UP000626109"/>
    </source>
</evidence>
<sequence>ASLPFLSPAAYSKAKEAIDGISAAARPYLAARDARWKSLLRILRSDEVPDRLEACVSVIDGLTKTEFVSQAVLHVPGFEPTTAGKPEMPSIALEIKAEEIRKSKVRMQVPLATSRFVTSNLEGLELESDEPMPDHDRWVLEDYIVLTMEMFGKDVDECSKQVLRIPVLHPHFEAVTVETIFSQMLRLPTPPLLPLFYYRLLEAIAEKQLSTKKLIEKAYSHLFEHASDLDEESLETLAEAFAYHLMHNAYQADWAPFTGDSVAVQGQRFIRRALERLQRLSFHQNLIHRLPEAVHVYVPPEPLAATGLPVQSKPEFTRMLGFIKIKDPSEAKVLRYCHRLLKMEPKAEKKEEEDTTTTGVAELVETTGEASDGKRRKLADGTAEAVLATGDAEVSNEPGEEASGDGKRKKPETTELLRVKEEVKQELHEDMGPKGATGSKDAGDGEKQVDEEDEEFGEAPAEPWPVEDVAELVATAVLQQGAKTPTHMLKVLDGHVQVLLKLRPEDDEQGHSFAKRIVSCVLDFWRLSGQRLEITVDSLLNKGVVTPRSVVETALAERGAQGCDSMPVWNIINGVARKSLERSQTVRVELAIAKKLGKEDVLEKSRKQLDDAIHENAELFTLIFTGLVRNYQDFEDCDNILRTITLQRILVIGRKYLAFIKPLVDAAESRIPGVAHNPEVAAVFRSLSTL</sequence>
<dbReference type="PANTHER" id="PTHR12412">
    <property type="entry name" value="CAP BINDING PROTEIN"/>
    <property type="match status" value="1"/>
</dbReference>